<dbReference type="InterPro" id="IPR013217">
    <property type="entry name" value="Methyltransf_12"/>
</dbReference>
<keyword evidence="3" id="KW-0949">S-adenosyl-L-methionine</keyword>
<keyword evidence="2 6" id="KW-0808">Transferase</keyword>
<dbReference type="GO" id="GO:0030798">
    <property type="term" value="F:trans-aconitate 2-methyltransferase activity"/>
    <property type="evidence" value="ECO:0007669"/>
    <property type="project" value="UniProtKB-EC"/>
</dbReference>
<dbReference type="SUPFAM" id="SSF53335">
    <property type="entry name" value="S-adenosyl-L-methionine-dependent methyltransferases"/>
    <property type="match status" value="1"/>
</dbReference>
<dbReference type="Pfam" id="PF08242">
    <property type="entry name" value="Methyltransf_12"/>
    <property type="match status" value="1"/>
</dbReference>
<evidence type="ECO:0000256" key="3">
    <source>
        <dbReference type="ARBA" id="ARBA00022691"/>
    </source>
</evidence>
<reference evidence="6" key="1">
    <citation type="submission" date="2022-01" db="EMBL/GenBank/DDBJ databases">
        <authorList>
            <person name="Criscuolo A."/>
        </authorList>
    </citation>
    <scope>NUCLEOTIDE SEQUENCE</scope>
    <source>
        <strain evidence="6">CIP111893</strain>
    </source>
</reference>
<sequence>MNGKLRAIQRRFDRSADSSYDAHASVQRLMSHSLSTAISPLTHGLHPGPINILEIGCGTGALTEKLASLFPEASITALDLSPAMLEAAKQRLAGRRLTAVTHASIRAGQMNWILSDADSWLAKQSAESCSFDLIVSNACFQWLPDPAGTLSKLAQLLQKRGGSLAFTTFGPKTFHELHQSFADAYSSNNLPPQRHGLSFHSPDQWQQLLVEAGLADIVIERNVHCERHASVRDFLLSIKAVGASTSEAAPLHGISRRMLFTQMYRSYEARYRAPDSSIPATYDLMLLHARTRS</sequence>
<evidence type="ECO:0000259" key="5">
    <source>
        <dbReference type="Pfam" id="PF08242"/>
    </source>
</evidence>
<dbReference type="PANTHER" id="PTHR43861">
    <property type="entry name" value="TRANS-ACONITATE 2-METHYLTRANSFERASE-RELATED"/>
    <property type="match status" value="1"/>
</dbReference>
<dbReference type="Proteomes" id="UP000838686">
    <property type="component" value="Unassembled WGS sequence"/>
</dbReference>
<dbReference type="InterPro" id="IPR029063">
    <property type="entry name" value="SAM-dependent_MTases_sf"/>
</dbReference>
<dbReference type="EC" id="2.1.1.144" evidence="6"/>
<name>A0ABN8G0Y0_9BACL</name>
<feature type="domain" description="Methyltransferase type 12" evidence="5">
    <location>
        <begin position="53"/>
        <end position="161"/>
    </location>
</feature>
<evidence type="ECO:0000256" key="2">
    <source>
        <dbReference type="ARBA" id="ARBA00022679"/>
    </source>
</evidence>
<protein>
    <submittedName>
        <fullName evidence="6">Trans-aconitate 2-methyltransferase</fullName>
        <ecNumber evidence="6">2.1.1.144</ecNumber>
    </submittedName>
</protein>
<dbReference type="RefSeq" id="WP_236338771.1">
    <property type="nucleotide sequence ID" value="NZ_CAKMMF010000002.1"/>
</dbReference>
<keyword evidence="1 6" id="KW-0489">Methyltransferase</keyword>
<proteinExistence type="predicted"/>
<gene>
    <name evidence="6" type="primary">tam_1</name>
    <name evidence="6" type="ORF">PAECIP111893_00522</name>
</gene>
<accession>A0ABN8G0Y0</accession>
<keyword evidence="4" id="KW-0093">Biotin biosynthesis</keyword>
<organism evidence="6 7">
    <name type="scientific">Paenibacillus plantiphilus</name>
    <dbReference type="NCBI Taxonomy" id="2905650"/>
    <lineage>
        <taxon>Bacteria</taxon>
        <taxon>Bacillati</taxon>
        <taxon>Bacillota</taxon>
        <taxon>Bacilli</taxon>
        <taxon>Bacillales</taxon>
        <taxon>Paenibacillaceae</taxon>
        <taxon>Paenibacillus</taxon>
    </lineage>
</organism>
<dbReference type="EMBL" id="CAKMMF010000002">
    <property type="protein sequence ID" value="CAH1193664.1"/>
    <property type="molecule type" value="Genomic_DNA"/>
</dbReference>
<evidence type="ECO:0000256" key="1">
    <source>
        <dbReference type="ARBA" id="ARBA00022603"/>
    </source>
</evidence>
<evidence type="ECO:0000256" key="4">
    <source>
        <dbReference type="ARBA" id="ARBA00022756"/>
    </source>
</evidence>
<dbReference type="CDD" id="cd02440">
    <property type="entry name" value="AdoMet_MTases"/>
    <property type="match status" value="1"/>
</dbReference>
<evidence type="ECO:0000313" key="6">
    <source>
        <dbReference type="EMBL" id="CAH1193664.1"/>
    </source>
</evidence>
<comment type="caution">
    <text evidence="6">The sequence shown here is derived from an EMBL/GenBank/DDBJ whole genome shotgun (WGS) entry which is preliminary data.</text>
</comment>
<dbReference type="NCBIfam" id="TIGR02072">
    <property type="entry name" value="BioC"/>
    <property type="match status" value="1"/>
</dbReference>
<keyword evidence="7" id="KW-1185">Reference proteome</keyword>
<dbReference type="GO" id="GO:0032259">
    <property type="term" value="P:methylation"/>
    <property type="evidence" value="ECO:0007669"/>
    <property type="project" value="UniProtKB-KW"/>
</dbReference>
<dbReference type="PANTHER" id="PTHR43861:SF1">
    <property type="entry name" value="TRANS-ACONITATE 2-METHYLTRANSFERASE"/>
    <property type="match status" value="1"/>
</dbReference>
<dbReference type="Gene3D" id="3.40.50.150">
    <property type="entry name" value="Vaccinia Virus protein VP39"/>
    <property type="match status" value="1"/>
</dbReference>
<dbReference type="InterPro" id="IPR011814">
    <property type="entry name" value="BioC"/>
</dbReference>
<evidence type="ECO:0000313" key="7">
    <source>
        <dbReference type="Proteomes" id="UP000838686"/>
    </source>
</evidence>